<keyword evidence="7" id="KW-1185">Reference proteome</keyword>
<dbReference type="SMART" id="SM00857">
    <property type="entry name" value="Resolvase"/>
    <property type="match status" value="1"/>
</dbReference>
<keyword evidence="4" id="KW-0233">DNA recombination</keyword>
<dbReference type="PANTHER" id="PTHR30461:SF26">
    <property type="entry name" value="RESOLVASE HOMOLOG YNEB"/>
    <property type="match status" value="1"/>
</dbReference>
<keyword evidence="3" id="KW-0238">DNA-binding</keyword>
<evidence type="ECO:0000256" key="1">
    <source>
        <dbReference type="ARBA" id="ARBA00009913"/>
    </source>
</evidence>
<sequence length="200" mass="21571">MQQHTPGAGRAAAGQRIGYARISTVDQNLDRQIAALGNLDRLFTDEASGSSRHRPGLEAALAYVRDGDELIVSSMDRLARSVRDLHDLVDELTGRGVSVSFLREGQTYHAGQADPMSRLLLGVLGAVAEFERAIIRERQAEGIAAARARGAYTGRARSLTDADLERARGRLAAGVPKAAIARDLGVHRSTLHRALNRQAE</sequence>
<evidence type="ECO:0000256" key="4">
    <source>
        <dbReference type="ARBA" id="ARBA00023172"/>
    </source>
</evidence>
<dbReference type="CDD" id="cd03768">
    <property type="entry name" value="SR_ResInv"/>
    <property type="match status" value="1"/>
</dbReference>
<evidence type="ECO:0000313" key="7">
    <source>
        <dbReference type="Proteomes" id="UP000184390"/>
    </source>
</evidence>
<keyword evidence="2" id="KW-0229">DNA integration</keyword>
<name>A0ABY1IGC6_9ACTO</name>
<gene>
    <name evidence="6" type="ORF">SAMN05216246_11224</name>
</gene>
<accession>A0ABY1IGC6</accession>
<dbReference type="Proteomes" id="UP000184390">
    <property type="component" value="Unassembled WGS sequence"/>
</dbReference>
<feature type="domain" description="Resolvase/invertase-type recombinase catalytic" evidence="5">
    <location>
        <begin position="15"/>
        <end position="150"/>
    </location>
</feature>
<dbReference type="Gene3D" id="3.40.50.1390">
    <property type="entry name" value="Resolvase, N-terminal catalytic domain"/>
    <property type="match status" value="1"/>
</dbReference>
<evidence type="ECO:0000259" key="5">
    <source>
        <dbReference type="PROSITE" id="PS51736"/>
    </source>
</evidence>
<dbReference type="SUPFAM" id="SSF46689">
    <property type="entry name" value="Homeodomain-like"/>
    <property type="match status" value="1"/>
</dbReference>
<dbReference type="InterPro" id="IPR006118">
    <property type="entry name" value="Recombinase_CS"/>
</dbReference>
<dbReference type="Gene3D" id="1.10.10.60">
    <property type="entry name" value="Homeodomain-like"/>
    <property type="match status" value="1"/>
</dbReference>
<proteinExistence type="inferred from homology"/>
<dbReference type="EMBL" id="FQYL01000012">
    <property type="protein sequence ID" value="SHJ13378.1"/>
    <property type="molecule type" value="Genomic_DNA"/>
</dbReference>
<dbReference type="PANTHER" id="PTHR30461">
    <property type="entry name" value="DNA-INVERTASE FROM LAMBDOID PROPHAGE"/>
    <property type="match status" value="1"/>
</dbReference>
<evidence type="ECO:0000313" key="6">
    <source>
        <dbReference type="EMBL" id="SHJ13378.1"/>
    </source>
</evidence>
<dbReference type="PROSITE" id="PS00398">
    <property type="entry name" value="RECOMBINASES_2"/>
    <property type="match status" value="1"/>
</dbReference>
<dbReference type="InterPro" id="IPR036162">
    <property type="entry name" value="Resolvase-like_N_sf"/>
</dbReference>
<comment type="similarity">
    <text evidence="1">Belongs to the site-specific recombinase resolvase family.</text>
</comment>
<organism evidence="6 7">
    <name type="scientific">Actinomyces denticolens</name>
    <dbReference type="NCBI Taxonomy" id="52767"/>
    <lineage>
        <taxon>Bacteria</taxon>
        <taxon>Bacillati</taxon>
        <taxon>Actinomycetota</taxon>
        <taxon>Actinomycetes</taxon>
        <taxon>Actinomycetales</taxon>
        <taxon>Actinomycetaceae</taxon>
        <taxon>Actinomyces</taxon>
    </lineage>
</organism>
<dbReference type="CDD" id="cd00569">
    <property type="entry name" value="HTH_Hin_like"/>
    <property type="match status" value="1"/>
</dbReference>
<dbReference type="Pfam" id="PF00239">
    <property type="entry name" value="Resolvase"/>
    <property type="match status" value="1"/>
</dbReference>
<dbReference type="InterPro" id="IPR050639">
    <property type="entry name" value="SSR_resolvase"/>
</dbReference>
<dbReference type="InterPro" id="IPR009057">
    <property type="entry name" value="Homeodomain-like_sf"/>
</dbReference>
<reference evidence="6 7" key="1">
    <citation type="submission" date="2016-11" db="EMBL/GenBank/DDBJ databases">
        <authorList>
            <person name="Varghese N."/>
            <person name="Submissions S."/>
        </authorList>
    </citation>
    <scope>NUCLEOTIDE SEQUENCE [LARGE SCALE GENOMIC DNA]</scope>
    <source>
        <strain evidence="6 7">PA</strain>
    </source>
</reference>
<dbReference type="InterPro" id="IPR006120">
    <property type="entry name" value="Resolvase_HTH_dom"/>
</dbReference>
<dbReference type="PROSITE" id="PS51736">
    <property type="entry name" value="RECOMBINASES_3"/>
    <property type="match status" value="1"/>
</dbReference>
<comment type="caution">
    <text evidence="6">The sequence shown here is derived from an EMBL/GenBank/DDBJ whole genome shotgun (WGS) entry which is preliminary data.</text>
</comment>
<dbReference type="SUPFAM" id="SSF53041">
    <property type="entry name" value="Resolvase-like"/>
    <property type="match status" value="1"/>
</dbReference>
<dbReference type="Pfam" id="PF02796">
    <property type="entry name" value="HTH_7"/>
    <property type="match status" value="1"/>
</dbReference>
<evidence type="ECO:0000256" key="2">
    <source>
        <dbReference type="ARBA" id="ARBA00022908"/>
    </source>
</evidence>
<protein>
    <submittedName>
        <fullName evidence="6">Site-specific DNA recombinase</fullName>
    </submittedName>
</protein>
<dbReference type="InterPro" id="IPR006119">
    <property type="entry name" value="Resolv_N"/>
</dbReference>
<dbReference type="RefSeq" id="WP_073453848.1">
    <property type="nucleotide sequence ID" value="NZ_FQYL01000012.1"/>
</dbReference>
<evidence type="ECO:0000256" key="3">
    <source>
        <dbReference type="ARBA" id="ARBA00023125"/>
    </source>
</evidence>